<keyword evidence="1" id="KW-0812">Transmembrane</keyword>
<proteinExistence type="predicted"/>
<protein>
    <submittedName>
        <fullName evidence="2">Uncharacterized protein</fullName>
    </submittedName>
</protein>
<organism evidence="2 3">
    <name type="scientific">Pseudomonas phage vB_PpuM-Amme-3</name>
    <dbReference type="NCBI Taxonomy" id="3132617"/>
    <lineage>
        <taxon>Viruses</taxon>
        <taxon>Duplodnaviria</taxon>
        <taxon>Heunggongvirae</taxon>
        <taxon>Uroviricota</taxon>
        <taxon>Caudoviricetes</taxon>
        <taxon>Vandenendeviridae</taxon>
        <taxon>Gorskivirinae</taxon>
        <taxon>Tartuvirus</taxon>
        <taxon>Tartuvirus amme3</taxon>
    </lineage>
</organism>
<dbReference type="EMBL" id="PP496413">
    <property type="protein sequence ID" value="WYV99137.1"/>
    <property type="molecule type" value="Genomic_DNA"/>
</dbReference>
<sequence>MWYSAGGLASGILPVQIQDVEVIGMKSLKFALALTAVCAIVLVVFFGSLVLTHYLFSLFVVMTEGWQIIAGLVWMLELIFVSALTYEILE</sequence>
<feature type="transmembrane region" description="Helical" evidence="1">
    <location>
        <begin position="68"/>
        <end position="89"/>
    </location>
</feature>
<evidence type="ECO:0000313" key="3">
    <source>
        <dbReference type="Proteomes" id="UP001438490"/>
    </source>
</evidence>
<keyword evidence="3" id="KW-1185">Reference proteome</keyword>
<feature type="transmembrane region" description="Helical" evidence="1">
    <location>
        <begin position="30"/>
        <end position="56"/>
    </location>
</feature>
<name>A0AAX4MWL2_9CAUD</name>
<accession>A0AAX4MWL2</accession>
<evidence type="ECO:0000313" key="2">
    <source>
        <dbReference type="EMBL" id="WYV99137.1"/>
    </source>
</evidence>
<gene>
    <name evidence="2" type="ORF">Amme3_00141</name>
</gene>
<dbReference type="Proteomes" id="UP001438490">
    <property type="component" value="Segment"/>
</dbReference>
<keyword evidence="1" id="KW-1133">Transmembrane helix</keyword>
<evidence type="ECO:0000256" key="1">
    <source>
        <dbReference type="SAM" id="Phobius"/>
    </source>
</evidence>
<keyword evidence="1" id="KW-0472">Membrane</keyword>
<reference evidence="2 3" key="1">
    <citation type="submission" date="2024-03" db="EMBL/GenBank/DDBJ databases">
        <title>Isolation and characterization of a phage collection against Pseudomonas putida.</title>
        <authorList>
            <person name="Brauer A."/>
            <person name="Rosendahl S."/>
            <person name="Kangsep A."/>
            <person name="Rikberg R."/>
            <person name="Lewanczyk A.C."/>
            <person name="Horak R."/>
            <person name="Tamman H."/>
        </authorList>
    </citation>
    <scope>NUCLEOTIDE SEQUENCE [LARGE SCALE GENOMIC DNA]</scope>
</reference>